<evidence type="ECO:0000313" key="5">
    <source>
        <dbReference type="EMBL" id="GBC63141.1"/>
    </source>
</evidence>
<evidence type="ECO:0000256" key="1">
    <source>
        <dbReference type="ARBA" id="ARBA00004167"/>
    </source>
</evidence>
<dbReference type="Proteomes" id="UP000288096">
    <property type="component" value="Unassembled WGS sequence"/>
</dbReference>
<organism evidence="5 6">
    <name type="scientific">Desulfonema ishimotonii</name>
    <dbReference type="NCBI Taxonomy" id="45657"/>
    <lineage>
        <taxon>Bacteria</taxon>
        <taxon>Pseudomonadati</taxon>
        <taxon>Thermodesulfobacteriota</taxon>
        <taxon>Desulfobacteria</taxon>
        <taxon>Desulfobacterales</taxon>
        <taxon>Desulfococcaceae</taxon>
        <taxon>Desulfonema</taxon>
    </lineage>
</organism>
<dbReference type="RefSeq" id="WP_231714555.1">
    <property type="nucleotide sequence ID" value="NZ_BEXT01000001.1"/>
</dbReference>
<dbReference type="Gene3D" id="3.30.479.30">
    <property type="entry name" value="Band 7 domain"/>
    <property type="match status" value="1"/>
</dbReference>
<evidence type="ECO:0000256" key="3">
    <source>
        <dbReference type="SAM" id="Phobius"/>
    </source>
</evidence>
<dbReference type="InterPro" id="IPR001107">
    <property type="entry name" value="Band_7"/>
</dbReference>
<dbReference type="SUPFAM" id="SSF117892">
    <property type="entry name" value="Band 7/SPFH domain"/>
    <property type="match status" value="1"/>
</dbReference>
<accession>A0A401G1Q2</accession>
<feature type="domain" description="Band 7" evidence="4">
    <location>
        <begin position="18"/>
        <end position="176"/>
    </location>
</feature>
<dbReference type="CDD" id="cd08829">
    <property type="entry name" value="SPFH_paraslipin"/>
    <property type="match status" value="1"/>
</dbReference>
<gene>
    <name evidence="5" type="ORF">DENIS_4134</name>
</gene>
<reference evidence="6" key="2">
    <citation type="submission" date="2019-01" db="EMBL/GenBank/DDBJ databases">
        <title>Genome sequence of Desulfonema ishimotonii strain Tokyo 01.</title>
        <authorList>
            <person name="Fukui M."/>
        </authorList>
    </citation>
    <scope>NUCLEOTIDE SEQUENCE [LARGE SCALE GENOMIC DNA]</scope>
    <source>
        <strain evidence="6">Tokyo 01</strain>
    </source>
</reference>
<keyword evidence="3" id="KW-1133">Transmembrane helix</keyword>
<evidence type="ECO:0000259" key="4">
    <source>
        <dbReference type="SMART" id="SM00244"/>
    </source>
</evidence>
<dbReference type="PRINTS" id="PR00721">
    <property type="entry name" value="STOMATIN"/>
</dbReference>
<keyword evidence="3" id="KW-0812">Transmembrane</keyword>
<evidence type="ECO:0000256" key="2">
    <source>
        <dbReference type="ARBA" id="ARBA00008164"/>
    </source>
</evidence>
<dbReference type="InterPro" id="IPR036013">
    <property type="entry name" value="Band_7/SPFH_dom_sf"/>
</dbReference>
<dbReference type="InterPro" id="IPR001972">
    <property type="entry name" value="Stomatin_HflK_fam"/>
</dbReference>
<comment type="caution">
    <text evidence="5">The sequence shown here is derived from an EMBL/GenBank/DDBJ whole genome shotgun (WGS) entry which is preliminary data.</text>
</comment>
<dbReference type="Pfam" id="PF01145">
    <property type="entry name" value="Band_7"/>
    <property type="match status" value="1"/>
</dbReference>
<sequence length="291" mass="32504">MSYYVLIVVMVLGITAVWVFQTVPQGENYVIERFGKFSRVIRPGVNLMIPYADQIRAKVLMKDQPIEIPTQDVITNDNVVIKTNAIAFIRVMDPEKAIYEIENYAEAISSLIQTALRGVIGDMKLDDALSSREVIKNHVIQKITPEVSEWGIRAKTVEIKDINPSESMQQSMEQQAAAERRRRATIAEALGDRTAAILNADGKKEAMIREAQANLEASRSNADAARILSKATEESLEKVNQAVRDARLSAFFLLGENYIRAMRDLANSPNAKIVVLPPDLLNSVKSFFPKE</sequence>
<dbReference type="AlphaFoldDB" id="A0A401G1Q2"/>
<evidence type="ECO:0000313" key="6">
    <source>
        <dbReference type="Proteomes" id="UP000288096"/>
    </source>
</evidence>
<dbReference type="GO" id="GO:0098552">
    <property type="term" value="C:side of membrane"/>
    <property type="evidence" value="ECO:0007669"/>
    <property type="project" value="UniProtKB-ARBA"/>
</dbReference>
<comment type="subcellular location">
    <subcellularLocation>
        <location evidence="1">Membrane</location>
        <topology evidence="1">Single-pass membrane protein</topology>
    </subcellularLocation>
</comment>
<dbReference type="GO" id="GO:0005886">
    <property type="term" value="C:plasma membrane"/>
    <property type="evidence" value="ECO:0007669"/>
    <property type="project" value="UniProtKB-ARBA"/>
</dbReference>
<feature type="transmembrane region" description="Helical" evidence="3">
    <location>
        <begin position="6"/>
        <end position="23"/>
    </location>
</feature>
<dbReference type="PANTHER" id="PTHR43327:SF10">
    <property type="entry name" value="STOMATIN-LIKE PROTEIN 2, MITOCHONDRIAL"/>
    <property type="match status" value="1"/>
</dbReference>
<keyword evidence="3" id="KW-0472">Membrane</keyword>
<dbReference type="FunFam" id="3.30.479.30:FF:000004">
    <property type="entry name" value="Putative membrane protease family, stomatin"/>
    <property type="match status" value="1"/>
</dbReference>
<comment type="similarity">
    <text evidence="2">Belongs to the band 7/mec-2 family.</text>
</comment>
<name>A0A401G1Q2_9BACT</name>
<protein>
    <submittedName>
        <fullName evidence="5">SPFH/Band 7/PHB domain protein</fullName>
    </submittedName>
</protein>
<dbReference type="InterPro" id="IPR050710">
    <property type="entry name" value="Band7/mec-2_domain"/>
</dbReference>
<dbReference type="SMART" id="SM00244">
    <property type="entry name" value="PHB"/>
    <property type="match status" value="1"/>
</dbReference>
<proteinExistence type="inferred from homology"/>
<reference evidence="6" key="1">
    <citation type="submission" date="2017-11" db="EMBL/GenBank/DDBJ databases">
        <authorList>
            <person name="Watanabe M."/>
            <person name="Kojima H."/>
        </authorList>
    </citation>
    <scope>NUCLEOTIDE SEQUENCE [LARGE SCALE GENOMIC DNA]</scope>
    <source>
        <strain evidence="6">Tokyo 01</strain>
    </source>
</reference>
<dbReference type="EMBL" id="BEXT01000001">
    <property type="protein sequence ID" value="GBC63141.1"/>
    <property type="molecule type" value="Genomic_DNA"/>
</dbReference>
<dbReference type="PANTHER" id="PTHR43327">
    <property type="entry name" value="STOMATIN-LIKE PROTEIN 2, MITOCHONDRIAL"/>
    <property type="match status" value="1"/>
</dbReference>
<keyword evidence="6" id="KW-1185">Reference proteome</keyword>